<dbReference type="HOGENOM" id="CLU_2623898_0_0_1"/>
<proteinExistence type="predicted"/>
<dbReference type="AlphaFoldDB" id="F9X2V2"/>
<gene>
    <name evidence="2" type="ORF">MYCGRDRAFT_103232</name>
</gene>
<name>F9X2V2_ZYMTI</name>
<evidence type="ECO:0000313" key="2">
    <source>
        <dbReference type="EMBL" id="EGP90538.1"/>
    </source>
</evidence>
<sequence>MVPTTDNELTYIFVGVFFFKPSGPNSETSASSDKPGRTAPRSWKLPRPRANTRLGVIVERSCGLRALPMACDDASAAP</sequence>
<dbReference type="GeneID" id="13403502"/>
<feature type="compositionally biased region" description="Polar residues" evidence="1">
    <location>
        <begin position="23"/>
        <end position="32"/>
    </location>
</feature>
<dbReference type="Proteomes" id="UP000008062">
    <property type="component" value="Chromosome 2"/>
</dbReference>
<dbReference type="EMBL" id="CM001197">
    <property type="protein sequence ID" value="EGP90538.1"/>
    <property type="molecule type" value="Genomic_DNA"/>
</dbReference>
<dbReference type="InParanoid" id="F9X2V2"/>
<dbReference type="KEGG" id="ztr:MYCGRDRAFT_103232"/>
<evidence type="ECO:0000256" key="1">
    <source>
        <dbReference type="SAM" id="MobiDB-lite"/>
    </source>
</evidence>
<protein>
    <submittedName>
        <fullName evidence="2">Uncharacterized protein</fullName>
    </submittedName>
</protein>
<feature type="region of interest" description="Disordered" evidence="1">
    <location>
        <begin position="21"/>
        <end position="47"/>
    </location>
</feature>
<evidence type="ECO:0000313" key="3">
    <source>
        <dbReference type="Proteomes" id="UP000008062"/>
    </source>
</evidence>
<accession>F9X2V2</accession>
<organism evidence="2 3">
    <name type="scientific">Zymoseptoria tritici (strain CBS 115943 / IPO323)</name>
    <name type="common">Speckled leaf blotch fungus</name>
    <name type="synonym">Septoria tritici</name>
    <dbReference type="NCBI Taxonomy" id="336722"/>
    <lineage>
        <taxon>Eukaryota</taxon>
        <taxon>Fungi</taxon>
        <taxon>Dikarya</taxon>
        <taxon>Ascomycota</taxon>
        <taxon>Pezizomycotina</taxon>
        <taxon>Dothideomycetes</taxon>
        <taxon>Dothideomycetidae</taxon>
        <taxon>Mycosphaerellales</taxon>
        <taxon>Mycosphaerellaceae</taxon>
        <taxon>Zymoseptoria</taxon>
    </lineage>
</organism>
<dbReference type="RefSeq" id="XP_003855562.1">
    <property type="nucleotide sequence ID" value="XM_003855514.1"/>
</dbReference>
<reference evidence="2 3" key="1">
    <citation type="journal article" date="2011" name="PLoS Genet.">
        <title>Finished genome of the fungal wheat pathogen Mycosphaerella graminicola reveals dispensome structure, chromosome plasticity, and stealth pathogenesis.</title>
        <authorList>
            <person name="Goodwin S.B."/>
            <person name="Ben M'barek S."/>
            <person name="Dhillon B."/>
            <person name="Wittenberg A.H.J."/>
            <person name="Crane C.F."/>
            <person name="Hane J.K."/>
            <person name="Foster A.J."/>
            <person name="Van der Lee T.A.J."/>
            <person name="Grimwood J."/>
            <person name="Aerts A."/>
            <person name="Antoniw J."/>
            <person name="Bailey A."/>
            <person name="Bluhm B."/>
            <person name="Bowler J."/>
            <person name="Bristow J."/>
            <person name="van der Burgt A."/>
            <person name="Canto-Canche B."/>
            <person name="Churchill A.C.L."/>
            <person name="Conde-Ferraez L."/>
            <person name="Cools H.J."/>
            <person name="Coutinho P.M."/>
            <person name="Csukai M."/>
            <person name="Dehal P."/>
            <person name="De Wit P."/>
            <person name="Donzelli B."/>
            <person name="van de Geest H.C."/>
            <person name="van Ham R.C.H.J."/>
            <person name="Hammond-Kosack K.E."/>
            <person name="Henrissat B."/>
            <person name="Kilian A."/>
            <person name="Kobayashi A.K."/>
            <person name="Koopmann E."/>
            <person name="Kourmpetis Y."/>
            <person name="Kuzniar A."/>
            <person name="Lindquist E."/>
            <person name="Lombard V."/>
            <person name="Maliepaard C."/>
            <person name="Martins N."/>
            <person name="Mehrabi R."/>
            <person name="Nap J.P.H."/>
            <person name="Ponomarenko A."/>
            <person name="Rudd J.J."/>
            <person name="Salamov A."/>
            <person name="Schmutz J."/>
            <person name="Schouten H.J."/>
            <person name="Shapiro H."/>
            <person name="Stergiopoulos I."/>
            <person name="Torriani S.F.F."/>
            <person name="Tu H."/>
            <person name="de Vries R.P."/>
            <person name="Waalwijk C."/>
            <person name="Ware S.B."/>
            <person name="Wiebenga A."/>
            <person name="Zwiers L.-H."/>
            <person name="Oliver R.P."/>
            <person name="Grigoriev I.V."/>
            <person name="Kema G.H.J."/>
        </authorList>
    </citation>
    <scope>NUCLEOTIDE SEQUENCE [LARGE SCALE GENOMIC DNA]</scope>
    <source>
        <strain evidence="3">CBS 115943 / IPO323</strain>
    </source>
</reference>
<keyword evidence="3" id="KW-1185">Reference proteome</keyword>